<dbReference type="FunCoup" id="A0A6M4H3B1">
    <property type="interactions" value="31"/>
</dbReference>
<evidence type="ECO:0000313" key="5">
    <source>
        <dbReference type="Proteomes" id="UP000503096"/>
    </source>
</evidence>
<evidence type="ECO:0000313" key="4">
    <source>
        <dbReference type="EMBL" id="QJR13568.1"/>
    </source>
</evidence>
<dbReference type="InterPro" id="IPR016181">
    <property type="entry name" value="Acyl_CoA_acyltransferase"/>
</dbReference>
<dbReference type="Proteomes" id="UP000503096">
    <property type="component" value="Chromosome"/>
</dbReference>
<evidence type="ECO:0000256" key="1">
    <source>
        <dbReference type="ARBA" id="ARBA00022679"/>
    </source>
</evidence>
<sequence length="147" mass="17145">MIRRIEPKDVDETLRVFRDACTASHPFLKPEFIEATERKMRERTLFEFHTDVLDEGGIRALLCRNGWGVEALFVDPHFQSQGLGKRMLDHLKAQTNVVQLCVFAQNPRAIRFYQREEFYALKIIDHRETGESLVVLKWEGKNPVVTS</sequence>
<dbReference type="PROSITE" id="PS51186">
    <property type="entry name" value="GNAT"/>
    <property type="match status" value="1"/>
</dbReference>
<dbReference type="CDD" id="cd04301">
    <property type="entry name" value="NAT_SF"/>
    <property type="match status" value="1"/>
</dbReference>
<dbReference type="SUPFAM" id="SSF55729">
    <property type="entry name" value="Acyl-CoA N-acyltransferases (Nat)"/>
    <property type="match status" value="1"/>
</dbReference>
<dbReference type="PANTHER" id="PTHR43800:SF1">
    <property type="entry name" value="PEPTIDYL-LYSINE N-ACETYLTRANSFERASE YJAB"/>
    <property type="match status" value="1"/>
</dbReference>
<proteinExistence type="predicted"/>
<dbReference type="AlphaFoldDB" id="A0A6M4H3B1"/>
<dbReference type="Pfam" id="PF13508">
    <property type="entry name" value="Acetyltransf_7"/>
    <property type="match status" value="1"/>
</dbReference>
<keyword evidence="5" id="KW-1185">Reference proteome</keyword>
<dbReference type="GO" id="GO:0016747">
    <property type="term" value="F:acyltransferase activity, transferring groups other than amino-acyl groups"/>
    <property type="evidence" value="ECO:0007669"/>
    <property type="project" value="InterPro"/>
</dbReference>
<keyword evidence="2" id="KW-0012">Acyltransferase</keyword>
<dbReference type="EMBL" id="CP053073">
    <property type="protein sequence ID" value="QJR13568.1"/>
    <property type="molecule type" value="Genomic_DNA"/>
</dbReference>
<accession>A0A6M4H3B1</accession>
<reference evidence="4 5" key="1">
    <citation type="submission" date="2020-04" db="EMBL/GenBank/DDBJ databases">
        <title>Usitatibacter rugosus gen. nov., sp. nov. and Usitatibacter palustris sp. nov., novel members of Usitatibacteraceae fam. nov. within the order Nitrosomonadales isolated from soil.</title>
        <authorList>
            <person name="Huber K.J."/>
            <person name="Neumann-Schaal M."/>
            <person name="Geppert A."/>
            <person name="Luckner M."/>
            <person name="Wanner G."/>
            <person name="Overmann J."/>
        </authorList>
    </citation>
    <scope>NUCLEOTIDE SEQUENCE [LARGE SCALE GENOMIC DNA]</scope>
    <source>
        <strain evidence="4 5">Swamp67</strain>
    </source>
</reference>
<gene>
    <name evidence="4" type="ORF">DSM104440_00352</name>
</gene>
<dbReference type="Gene3D" id="3.40.630.30">
    <property type="match status" value="1"/>
</dbReference>
<evidence type="ECO:0000259" key="3">
    <source>
        <dbReference type="PROSITE" id="PS51186"/>
    </source>
</evidence>
<protein>
    <recommendedName>
        <fullName evidence="3">N-acetyltransferase domain-containing protein</fullName>
    </recommendedName>
</protein>
<dbReference type="PANTHER" id="PTHR43800">
    <property type="entry name" value="PEPTIDYL-LYSINE N-ACETYLTRANSFERASE YJAB"/>
    <property type="match status" value="1"/>
</dbReference>
<dbReference type="InParanoid" id="A0A6M4H3B1"/>
<name>A0A6M4H3B1_9PROT</name>
<dbReference type="KEGG" id="upl:DSM104440_00352"/>
<keyword evidence="1" id="KW-0808">Transferase</keyword>
<evidence type="ECO:0000256" key="2">
    <source>
        <dbReference type="ARBA" id="ARBA00023315"/>
    </source>
</evidence>
<dbReference type="InterPro" id="IPR000182">
    <property type="entry name" value="GNAT_dom"/>
</dbReference>
<dbReference type="RefSeq" id="WP_171160262.1">
    <property type="nucleotide sequence ID" value="NZ_CP053073.1"/>
</dbReference>
<feature type="domain" description="N-acetyltransferase" evidence="3">
    <location>
        <begin position="1"/>
        <end position="147"/>
    </location>
</feature>
<organism evidence="4 5">
    <name type="scientific">Usitatibacter palustris</name>
    <dbReference type="NCBI Taxonomy" id="2732487"/>
    <lineage>
        <taxon>Bacteria</taxon>
        <taxon>Pseudomonadati</taxon>
        <taxon>Pseudomonadota</taxon>
        <taxon>Betaproteobacteria</taxon>
        <taxon>Nitrosomonadales</taxon>
        <taxon>Usitatibacteraceae</taxon>
        <taxon>Usitatibacter</taxon>
    </lineage>
</organism>